<dbReference type="AlphaFoldDB" id="A0AAW0C040"/>
<comment type="caution">
    <text evidence="1">The sequence shown here is derived from an EMBL/GenBank/DDBJ whole genome shotgun (WGS) entry which is preliminary data.</text>
</comment>
<accession>A0AAW0C040</accession>
<evidence type="ECO:0000313" key="2">
    <source>
        <dbReference type="Proteomes" id="UP001383192"/>
    </source>
</evidence>
<protein>
    <recommendedName>
        <fullName evidence="3">F-box domain-containing protein</fullName>
    </recommendedName>
</protein>
<organism evidence="1 2">
    <name type="scientific">Paramarasmius palmivorus</name>
    <dbReference type="NCBI Taxonomy" id="297713"/>
    <lineage>
        <taxon>Eukaryota</taxon>
        <taxon>Fungi</taxon>
        <taxon>Dikarya</taxon>
        <taxon>Basidiomycota</taxon>
        <taxon>Agaricomycotina</taxon>
        <taxon>Agaricomycetes</taxon>
        <taxon>Agaricomycetidae</taxon>
        <taxon>Agaricales</taxon>
        <taxon>Marasmiineae</taxon>
        <taxon>Marasmiaceae</taxon>
        <taxon>Paramarasmius</taxon>
    </lineage>
</organism>
<gene>
    <name evidence="1" type="ORF">VNI00_013188</name>
</gene>
<evidence type="ECO:0000313" key="1">
    <source>
        <dbReference type="EMBL" id="KAK7032230.1"/>
    </source>
</evidence>
<evidence type="ECO:0008006" key="3">
    <source>
        <dbReference type="Google" id="ProtNLM"/>
    </source>
</evidence>
<name>A0AAW0C040_9AGAR</name>
<proteinExistence type="predicted"/>
<dbReference type="EMBL" id="JAYKXP010000066">
    <property type="protein sequence ID" value="KAK7032230.1"/>
    <property type="molecule type" value="Genomic_DNA"/>
</dbReference>
<reference evidence="1 2" key="1">
    <citation type="submission" date="2024-01" db="EMBL/GenBank/DDBJ databases">
        <title>A draft genome for a cacao thread blight-causing isolate of Paramarasmius palmivorus.</title>
        <authorList>
            <person name="Baruah I.K."/>
            <person name="Bukari Y."/>
            <person name="Amoako-Attah I."/>
            <person name="Meinhardt L.W."/>
            <person name="Bailey B.A."/>
            <person name="Cohen S.P."/>
        </authorList>
    </citation>
    <scope>NUCLEOTIDE SEQUENCE [LARGE SCALE GENOMIC DNA]</scope>
    <source>
        <strain evidence="1 2">GH-12</strain>
    </source>
</reference>
<keyword evidence="2" id="KW-1185">Reference proteome</keyword>
<sequence>MAQITNLNEELAPVEHPTPVLIGQITQEGPLLPPIERIPTEILDTIFTFIHESAEYSLTINASMDVSLFLSLSQVCSRWRIAILSQPDMWASISIDADYVEVECRNIVNAHLRNAGSHPLRIKLAAYPNFMSPRSTFGDNVLRMIFPELQRCEEFTFSGRLSELAQVAPSKLYFTFPHLHSLTTDDCLSALMDGIGLVPPTFCWFSRALKNAPKLATVATPGIVSPQVLPCRLLTTIYGGELEIAQLVLILRLAQIRRTWFRNGLIPDPWHRTLSCMSSLQELSMHSLTNSHR</sequence>
<dbReference type="Proteomes" id="UP001383192">
    <property type="component" value="Unassembled WGS sequence"/>
</dbReference>
<dbReference type="Gene3D" id="1.20.1280.50">
    <property type="match status" value="1"/>
</dbReference>